<dbReference type="InterPro" id="IPR023408">
    <property type="entry name" value="MscS_beta-dom_sf"/>
</dbReference>
<keyword evidence="9" id="KW-0732">Signal</keyword>
<evidence type="ECO:0000259" key="10">
    <source>
        <dbReference type="Pfam" id="PF00924"/>
    </source>
</evidence>
<feature type="chain" id="PRO_5021982966" evidence="9">
    <location>
        <begin position="20"/>
        <end position="632"/>
    </location>
</feature>
<dbReference type="InterPro" id="IPR049278">
    <property type="entry name" value="MS_channel_C"/>
</dbReference>
<feature type="domain" description="Mechanosensitive ion channel MscS C-terminal" evidence="11">
    <location>
        <begin position="491"/>
        <end position="550"/>
    </location>
</feature>
<dbReference type="InterPro" id="IPR011014">
    <property type="entry name" value="MscS_channel_TM-2"/>
</dbReference>
<dbReference type="Pfam" id="PF21082">
    <property type="entry name" value="MS_channel_3rd"/>
    <property type="match status" value="1"/>
</dbReference>
<evidence type="ECO:0000256" key="4">
    <source>
        <dbReference type="ARBA" id="ARBA00022692"/>
    </source>
</evidence>
<keyword evidence="6 8" id="KW-0472">Membrane</keyword>
<evidence type="ECO:0000256" key="3">
    <source>
        <dbReference type="ARBA" id="ARBA00022475"/>
    </source>
</evidence>
<gene>
    <name evidence="12" type="primary">ynaI</name>
    <name evidence="12" type="ORF">Spa11_45790</name>
</gene>
<dbReference type="InterPro" id="IPR011066">
    <property type="entry name" value="MscS_channel_C_sf"/>
</dbReference>
<evidence type="ECO:0000256" key="8">
    <source>
        <dbReference type="SAM" id="Phobius"/>
    </source>
</evidence>
<evidence type="ECO:0000256" key="2">
    <source>
        <dbReference type="ARBA" id="ARBA00008017"/>
    </source>
</evidence>
<evidence type="ECO:0000256" key="6">
    <source>
        <dbReference type="ARBA" id="ARBA00023136"/>
    </source>
</evidence>
<evidence type="ECO:0000256" key="5">
    <source>
        <dbReference type="ARBA" id="ARBA00022989"/>
    </source>
</evidence>
<dbReference type="Pfam" id="PF00924">
    <property type="entry name" value="MS_channel_2nd"/>
    <property type="match status" value="1"/>
</dbReference>
<evidence type="ECO:0000256" key="1">
    <source>
        <dbReference type="ARBA" id="ARBA00004651"/>
    </source>
</evidence>
<dbReference type="EMBL" id="CP036349">
    <property type="protein sequence ID" value="QDV76349.1"/>
    <property type="molecule type" value="Genomic_DNA"/>
</dbReference>
<feature type="domain" description="Mechanosensitive ion channel MscS" evidence="10">
    <location>
        <begin position="414"/>
        <end position="479"/>
    </location>
</feature>
<evidence type="ECO:0000313" key="12">
    <source>
        <dbReference type="EMBL" id="QDV76349.1"/>
    </source>
</evidence>
<sequence length="632" mass="69965" precursor="true">MSRPLVRWSLLGLSLLAFGAALPVARADVTAAANGESAPAEKPAEPEVPAEMLTPQAALEAFVKRMQANEKSSAAELLDLSQLSAVAADSRGADLAYKLFRLIPAVGDPPTQGGESEINPWYLQKEGSSAKVDFEKAESNPDYEQSWSLENWLLYSAPEAEQITIARDGVGRWRFSAETVAVIDPLYEQFEKRIDELAEKRAELTAANGDTTATETEPTETFGVWVRKQFPQSWRTTHFLLPTYQWLLLAAFIPLGWLADWLTRRVMTWIGDMLLFRIDPDFVEEHKTTAGVWQPVGRLANAAVWVFGARFIELSPTLTSILLNGLVIVTIVAAVLALFRVLDLVGDYFTRRAKRSSRQFDNLFIPLANSTAKIAIGVVGVIATIATFSDELPSTLLGGLGIGGIAIALASQETLSNFVGSITLLFDRPFEVGDYVKIDNVEGSIESLGFRSTRIRTPLDSEVTLPNSKLASSSIDNLGRRKYRRYLTLLGVEYSTTPERIEAFCEGIRELIRRHPHTRKDFYAAYLHNFGANSLDIQLLVFFEVPDYATELRERHRLLADVLRLAAELGVSFAFPTQTLYLQKGEKCEVPELSDETPDRSGARTAAKIAGELPNYQDRPGPVKFPGATQFE</sequence>
<keyword evidence="5 8" id="KW-1133">Transmembrane helix</keyword>
<evidence type="ECO:0000256" key="9">
    <source>
        <dbReference type="SAM" id="SignalP"/>
    </source>
</evidence>
<dbReference type="InterPro" id="IPR010920">
    <property type="entry name" value="LSM_dom_sf"/>
</dbReference>
<comment type="similarity">
    <text evidence="2">Belongs to the MscS (TC 1.A.23) family.</text>
</comment>
<proteinExistence type="inferred from homology"/>
<comment type="subcellular location">
    <subcellularLocation>
        <location evidence="1">Cell membrane</location>
        <topology evidence="1">Multi-pass membrane protein</topology>
    </subcellularLocation>
</comment>
<feature type="signal peptide" evidence="9">
    <location>
        <begin position="1"/>
        <end position="19"/>
    </location>
</feature>
<dbReference type="PANTHER" id="PTHR30566">
    <property type="entry name" value="YNAI-RELATED MECHANOSENSITIVE ION CHANNEL"/>
    <property type="match status" value="1"/>
</dbReference>
<dbReference type="InterPro" id="IPR006685">
    <property type="entry name" value="MscS_channel_2nd"/>
</dbReference>
<dbReference type="Gene3D" id="1.10.287.1260">
    <property type="match status" value="1"/>
</dbReference>
<dbReference type="SUPFAM" id="SSF50182">
    <property type="entry name" value="Sm-like ribonucleoproteins"/>
    <property type="match status" value="1"/>
</dbReference>
<dbReference type="GO" id="GO:0005886">
    <property type="term" value="C:plasma membrane"/>
    <property type="evidence" value="ECO:0007669"/>
    <property type="project" value="UniProtKB-SubCell"/>
</dbReference>
<dbReference type="RefSeq" id="WP_197529593.1">
    <property type="nucleotide sequence ID" value="NZ_CP036349.1"/>
</dbReference>
<dbReference type="Gene3D" id="2.30.30.60">
    <property type="match status" value="1"/>
</dbReference>
<keyword evidence="3" id="KW-1003">Cell membrane</keyword>
<dbReference type="Proteomes" id="UP000316426">
    <property type="component" value="Chromosome"/>
</dbReference>
<dbReference type="Gene3D" id="3.30.70.100">
    <property type="match status" value="1"/>
</dbReference>
<feature type="region of interest" description="Disordered" evidence="7">
    <location>
        <begin position="609"/>
        <end position="632"/>
    </location>
</feature>
<evidence type="ECO:0000259" key="11">
    <source>
        <dbReference type="Pfam" id="PF21082"/>
    </source>
</evidence>
<evidence type="ECO:0000313" key="13">
    <source>
        <dbReference type="Proteomes" id="UP000316426"/>
    </source>
</evidence>
<dbReference type="AlphaFoldDB" id="A0A518KEY2"/>
<accession>A0A518KEY2</accession>
<protein>
    <submittedName>
        <fullName evidence="12">Low conductance mechanosensitive channel YnaI</fullName>
    </submittedName>
</protein>
<name>A0A518KEY2_9BACT</name>
<dbReference type="SUPFAM" id="SSF82861">
    <property type="entry name" value="Mechanosensitive channel protein MscS (YggB), transmembrane region"/>
    <property type="match status" value="1"/>
</dbReference>
<keyword evidence="13" id="KW-1185">Reference proteome</keyword>
<dbReference type="GO" id="GO:0008381">
    <property type="term" value="F:mechanosensitive monoatomic ion channel activity"/>
    <property type="evidence" value="ECO:0007669"/>
    <property type="project" value="UniProtKB-ARBA"/>
</dbReference>
<dbReference type="PANTHER" id="PTHR30566:SF5">
    <property type="entry name" value="MECHANOSENSITIVE ION CHANNEL PROTEIN 1, MITOCHONDRIAL-RELATED"/>
    <property type="match status" value="1"/>
</dbReference>
<keyword evidence="4 8" id="KW-0812">Transmembrane</keyword>
<dbReference type="SUPFAM" id="SSF82689">
    <property type="entry name" value="Mechanosensitive channel protein MscS (YggB), C-terminal domain"/>
    <property type="match status" value="1"/>
</dbReference>
<organism evidence="12 13">
    <name type="scientific">Botrimarina mediterranea</name>
    <dbReference type="NCBI Taxonomy" id="2528022"/>
    <lineage>
        <taxon>Bacteria</taxon>
        <taxon>Pseudomonadati</taxon>
        <taxon>Planctomycetota</taxon>
        <taxon>Planctomycetia</taxon>
        <taxon>Pirellulales</taxon>
        <taxon>Lacipirellulaceae</taxon>
        <taxon>Botrimarina</taxon>
    </lineage>
</organism>
<feature type="transmembrane region" description="Helical" evidence="8">
    <location>
        <begin position="321"/>
        <end position="342"/>
    </location>
</feature>
<dbReference type="KEGG" id="bmei:Spa11_45790"/>
<evidence type="ECO:0000256" key="7">
    <source>
        <dbReference type="SAM" id="MobiDB-lite"/>
    </source>
</evidence>
<reference evidence="12 13" key="1">
    <citation type="submission" date="2019-02" db="EMBL/GenBank/DDBJ databases">
        <title>Deep-cultivation of Planctomycetes and their phenomic and genomic characterization uncovers novel biology.</title>
        <authorList>
            <person name="Wiegand S."/>
            <person name="Jogler M."/>
            <person name="Boedeker C."/>
            <person name="Pinto D."/>
            <person name="Vollmers J."/>
            <person name="Rivas-Marin E."/>
            <person name="Kohn T."/>
            <person name="Peeters S.H."/>
            <person name="Heuer A."/>
            <person name="Rast P."/>
            <person name="Oberbeckmann S."/>
            <person name="Bunk B."/>
            <person name="Jeske O."/>
            <person name="Meyerdierks A."/>
            <person name="Storesund J.E."/>
            <person name="Kallscheuer N."/>
            <person name="Luecker S."/>
            <person name="Lage O.M."/>
            <person name="Pohl T."/>
            <person name="Merkel B.J."/>
            <person name="Hornburger P."/>
            <person name="Mueller R.-W."/>
            <person name="Bruemmer F."/>
            <person name="Labrenz M."/>
            <person name="Spormann A.M."/>
            <person name="Op den Camp H."/>
            <person name="Overmann J."/>
            <person name="Amann R."/>
            <person name="Jetten M.S.M."/>
            <person name="Mascher T."/>
            <person name="Medema M.H."/>
            <person name="Devos D.P."/>
            <person name="Kaster A.-K."/>
            <person name="Ovreas L."/>
            <person name="Rohde M."/>
            <person name="Galperin M.Y."/>
            <person name="Jogler C."/>
        </authorList>
    </citation>
    <scope>NUCLEOTIDE SEQUENCE [LARGE SCALE GENOMIC DNA]</scope>
    <source>
        <strain evidence="12 13">Spa11</strain>
    </source>
</reference>
<feature type="transmembrane region" description="Helical" evidence="8">
    <location>
        <begin position="363"/>
        <end position="386"/>
    </location>
</feature>